<dbReference type="GO" id="GO:0006412">
    <property type="term" value="P:translation"/>
    <property type="evidence" value="ECO:0007669"/>
    <property type="project" value="UniProtKB-UniRule"/>
</dbReference>
<dbReference type="NCBIfam" id="TIGR00079">
    <property type="entry name" value="pept_deformyl"/>
    <property type="match status" value="1"/>
</dbReference>
<proteinExistence type="inferred from homology"/>
<keyword evidence="2" id="KW-0378">Hydrolase</keyword>
<evidence type="ECO:0000256" key="2">
    <source>
        <dbReference type="HAMAP-Rule" id="MF_00163"/>
    </source>
</evidence>
<gene>
    <name evidence="2" type="primary">def</name>
    <name evidence="3" type="ORF">A2519_02280</name>
</gene>
<comment type="catalytic activity">
    <reaction evidence="2">
        <text>N-terminal N-formyl-L-methionyl-[peptide] + H2O = N-terminal L-methionyl-[peptide] + formate</text>
        <dbReference type="Rhea" id="RHEA:24420"/>
        <dbReference type="Rhea" id="RHEA-COMP:10639"/>
        <dbReference type="Rhea" id="RHEA-COMP:10640"/>
        <dbReference type="ChEBI" id="CHEBI:15377"/>
        <dbReference type="ChEBI" id="CHEBI:15740"/>
        <dbReference type="ChEBI" id="CHEBI:49298"/>
        <dbReference type="ChEBI" id="CHEBI:64731"/>
        <dbReference type="EC" id="3.5.1.88"/>
    </reaction>
</comment>
<evidence type="ECO:0000313" key="4">
    <source>
        <dbReference type="Proteomes" id="UP000179243"/>
    </source>
</evidence>
<dbReference type="SUPFAM" id="SSF56420">
    <property type="entry name" value="Peptide deformylase"/>
    <property type="match status" value="1"/>
</dbReference>
<dbReference type="InterPro" id="IPR036821">
    <property type="entry name" value="Peptide_deformylase_sf"/>
</dbReference>
<feature type="active site" evidence="2">
    <location>
        <position position="144"/>
    </location>
</feature>
<reference evidence="3 4" key="1">
    <citation type="journal article" date="2016" name="Nat. Commun.">
        <title>Thousands of microbial genomes shed light on interconnected biogeochemical processes in an aquifer system.</title>
        <authorList>
            <person name="Anantharaman K."/>
            <person name="Brown C.T."/>
            <person name="Hug L.A."/>
            <person name="Sharon I."/>
            <person name="Castelle C.J."/>
            <person name="Probst A.J."/>
            <person name="Thomas B.C."/>
            <person name="Singh A."/>
            <person name="Wilkins M.J."/>
            <person name="Karaoz U."/>
            <person name="Brodie E.L."/>
            <person name="Williams K.H."/>
            <person name="Hubbard S.S."/>
            <person name="Banfield J.F."/>
        </authorList>
    </citation>
    <scope>NUCLEOTIDE SEQUENCE [LARGE SCALE GENOMIC DNA]</scope>
</reference>
<dbReference type="AlphaFoldDB" id="A0A1F7FBH3"/>
<dbReference type="PIRSF" id="PIRSF004749">
    <property type="entry name" value="Pep_def"/>
    <property type="match status" value="1"/>
</dbReference>
<keyword evidence="2" id="KW-0479">Metal-binding</keyword>
<organism evidence="3 4">
    <name type="scientific">Candidatus Raymondbacteria bacterium RIFOXYD12_FULL_49_13</name>
    <dbReference type="NCBI Taxonomy" id="1817890"/>
    <lineage>
        <taxon>Bacteria</taxon>
        <taxon>Raymondiibacteriota</taxon>
    </lineage>
</organism>
<accession>A0A1F7FBH3</accession>
<dbReference type="Pfam" id="PF01327">
    <property type="entry name" value="Pep_deformylase"/>
    <property type="match status" value="1"/>
</dbReference>
<comment type="cofactor">
    <cofactor evidence="2">
        <name>Fe(2+)</name>
        <dbReference type="ChEBI" id="CHEBI:29033"/>
    </cofactor>
    <text evidence="2">Binds 1 Fe(2+) ion.</text>
</comment>
<dbReference type="EC" id="3.5.1.88" evidence="2"/>
<dbReference type="Gene3D" id="3.90.45.10">
    <property type="entry name" value="Peptide deformylase"/>
    <property type="match status" value="1"/>
</dbReference>
<comment type="function">
    <text evidence="2">Removes the formyl group from the N-terminal Met of newly synthesized proteins. Requires at least a dipeptide for an efficient rate of reaction. N-terminal L-methionine is a prerequisite for activity but the enzyme has broad specificity at other positions.</text>
</comment>
<dbReference type="HAMAP" id="MF_00163">
    <property type="entry name" value="Pep_deformylase"/>
    <property type="match status" value="1"/>
</dbReference>
<dbReference type="CDD" id="cd00487">
    <property type="entry name" value="Pep_deformylase"/>
    <property type="match status" value="1"/>
</dbReference>
<sequence length="177" mass="20037">MAALNLCYYGNPLLKKKSRDVTDVTPLKQFIDDMFETLYTEGGVGLAAVQVGNPLNLFIVNVSWKDGTEEEERSPGVEEVFINPKILSLHGDDVEVDEGCLSIPDVRELLTRKSHVDIEYTDRHGKRKTEKSVSGLKARAIQHEMDHLNGILFVDKLPPTKRLFLKRELKKIAKEFS</sequence>
<feature type="binding site" evidence="2">
    <location>
        <position position="147"/>
    </location>
    <ligand>
        <name>Fe cation</name>
        <dbReference type="ChEBI" id="CHEBI:24875"/>
    </ligand>
</feature>
<dbReference type="EMBL" id="MFYX01000081">
    <property type="protein sequence ID" value="OGK03836.1"/>
    <property type="molecule type" value="Genomic_DNA"/>
</dbReference>
<feature type="binding site" evidence="2">
    <location>
        <position position="100"/>
    </location>
    <ligand>
        <name>Fe cation</name>
        <dbReference type="ChEBI" id="CHEBI:24875"/>
    </ligand>
</feature>
<dbReference type="Proteomes" id="UP000179243">
    <property type="component" value="Unassembled WGS sequence"/>
</dbReference>
<dbReference type="PANTHER" id="PTHR10458:SF22">
    <property type="entry name" value="PEPTIDE DEFORMYLASE"/>
    <property type="match status" value="1"/>
</dbReference>
<dbReference type="GO" id="GO:0046872">
    <property type="term" value="F:metal ion binding"/>
    <property type="evidence" value="ECO:0007669"/>
    <property type="project" value="UniProtKB-KW"/>
</dbReference>
<keyword evidence="2" id="KW-0648">Protein biosynthesis</keyword>
<evidence type="ECO:0000256" key="1">
    <source>
        <dbReference type="ARBA" id="ARBA00010759"/>
    </source>
</evidence>
<protein>
    <recommendedName>
        <fullName evidence="2">Peptide deformylase</fullName>
        <shortName evidence="2">PDF</shortName>
        <ecNumber evidence="2">3.5.1.88</ecNumber>
    </recommendedName>
    <alternativeName>
        <fullName evidence="2">Polypeptide deformylase</fullName>
    </alternativeName>
</protein>
<dbReference type="InterPro" id="IPR023635">
    <property type="entry name" value="Peptide_deformylase"/>
</dbReference>
<feature type="binding site" evidence="2">
    <location>
        <position position="143"/>
    </location>
    <ligand>
        <name>Fe cation</name>
        <dbReference type="ChEBI" id="CHEBI:24875"/>
    </ligand>
</feature>
<dbReference type="PANTHER" id="PTHR10458">
    <property type="entry name" value="PEPTIDE DEFORMYLASE"/>
    <property type="match status" value="1"/>
</dbReference>
<dbReference type="PRINTS" id="PR01576">
    <property type="entry name" value="PDEFORMYLASE"/>
</dbReference>
<comment type="similarity">
    <text evidence="1 2">Belongs to the polypeptide deformylase family.</text>
</comment>
<dbReference type="NCBIfam" id="NF001159">
    <property type="entry name" value="PRK00150.1-3"/>
    <property type="match status" value="1"/>
</dbReference>
<evidence type="ECO:0000313" key="3">
    <source>
        <dbReference type="EMBL" id="OGK03836.1"/>
    </source>
</evidence>
<comment type="caution">
    <text evidence="3">The sequence shown here is derived from an EMBL/GenBank/DDBJ whole genome shotgun (WGS) entry which is preliminary data.</text>
</comment>
<keyword evidence="2" id="KW-0408">Iron</keyword>
<dbReference type="GO" id="GO:0042586">
    <property type="term" value="F:peptide deformylase activity"/>
    <property type="evidence" value="ECO:0007669"/>
    <property type="project" value="UniProtKB-UniRule"/>
</dbReference>
<name>A0A1F7FBH3_UNCRA</name>